<evidence type="ECO:0000313" key="8">
    <source>
        <dbReference type="EnsemblPlants" id="Kaladp0533s0001.1.v1.1.CDS.1"/>
    </source>
</evidence>
<evidence type="ECO:0000256" key="2">
    <source>
        <dbReference type="ARBA" id="ARBA00012483"/>
    </source>
</evidence>
<evidence type="ECO:0000256" key="4">
    <source>
        <dbReference type="ARBA" id="ARBA00022771"/>
    </source>
</evidence>
<feature type="domain" description="RING-type" evidence="7">
    <location>
        <begin position="147"/>
        <end position="185"/>
    </location>
</feature>
<keyword evidence="4 6" id="KW-0863">Zinc-finger</keyword>
<dbReference type="SMART" id="SM00184">
    <property type="entry name" value="RING"/>
    <property type="match status" value="1"/>
</dbReference>
<evidence type="ECO:0000256" key="5">
    <source>
        <dbReference type="ARBA" id="ARBA00022833"/>
    </source>
</evidence>
<evidence type="ECO:0000256" key="1">
    <source>
        <dbReference type="ARBA" id="ARBA00000900"/>
    </source>
</evidence>
<name>A0A7N0VCE1_KALFE</name>
<dbReference type="GO" id="GO:0005737">
    <property type="term" value="C:cytoplasm"/>
    <property type="evidence" value="ECO:0007669"/>
    <property type="project" value="TreeGrafter"/>
</dbReference>
<evidence type="ECO:0000313" key="9">
    <source>
        <dbReference type="Proteomes" id="UP000594263"/>
    </source>
</evidence>
<dbReference type="EC" id="2.3.2.27" evidence="2"/>
<dbReference type="PANTHER" id="PTHR15710:SF196">
    <property type="entry name" value="F6A14.12 PROTEIN-RELATED"/>
    <property type="match status" value="1"/>
</dbReference>
<protein>
    <recommendedName>
        <fullName evidence="2">RING-type E3 ubiquitin transferase</fullName>
        <ecNumber evidence="2">2.3.2.27</ecNumber>
    </recommendedName>
</protein>
<dbReference type="InterPro" id="IPR013083">
    <property type="entry name" value="Znf_RING/FYVE/PHD"/>
</dbReference>
<sequence length="192" mass="21388">MAYQCFLDAVRVDWDDISPTTVLIRGWKFDGTLTAAVSRECLVSLDADVMDGGEEVAALAGGTHLTELGIRQVCHGWMIAAVIKYIKEHIIPNRLFFTVTMDIVEATPAVTAADIDEALCLYLMNTVAPAMEKVQLCRAEQDENLSCVICMDEGDGFALMPCKHVFHVTCVARWFKINPLCPLCRRRYSKPE</sequence>
<dbReference type="SUPFAM" id="SSF57850">
    <property type="entry name" value="RING/U-box"/>
    <property type="match status" value="1"/>
</dbReference>
<evidence type="ECO:0000256" key="3">
    <source>
        <dbReference type="ARBA" id="ARBA00022723"/>
    </source>
</evidence>
<organism evidence="8 9">
    <name type="scientific">Kalanchoe fedtschenkoi</name>
    <name type="common">Lavender scallops</name>
    <name type="synonym">South American air plant</name>
    <dbReference type="NCBI Taxonomy" id="63787"/>
    <lineage>
        <taxon>Eukaryota</taxon>
        <taxon>Viridiplantae</taxon>
        <taxon>Streptophyta</taxon>
        <taxon>Embryophyta</taxon>
        <taxon>Tracheophyta</taxon>
        <taxon>Spermatophyta</taxon>
        <taxon>Magnoliopsida</taxon>
        <taxon>eudicotyledons</taxon>
        <taxon>Gunneridae</taxon>
        <taxon>Pentapetalae</taxon>
        <taxon>Saxifragales</taxon>
        <taxon>Crassulaceae</taxon>
        <taxon>Kalanchoe</taxon>
    </lineage>
</organism>
<dbReference type="InterPro" id="IPR001841">
    <property type="entry name" value="Znf_RING"/>
</dbReference>
<reference evidence="8" key="1">
    <citation type="submission" date="2021-01" db="UniProtKB">
        <authorList>
            <consortium name="EnsemblPlants"/>
        </authorList>
    </citation>
    <scope>IDENTIFICATION</scope>
</reference>
<dbReference type="GO" id="GO:0016567">
    <property type="term" value="P:protein ubiquitination"/>
    <property type="evidence" value="ECO:0007669"/>
    <property type="project" value="TreeGrafter"/>
</dbReference>
<keyword evidence="9" id="KW-1185">Reference proteome</keyword>
<dbReference type="PANTHER" id="PTHR15710">
    <property type="entry name" value="E3 UBIQUITIN-PROTEIN LIGASE PRAJA"/>
    <property type="match status" value="1"/>
</dbReference>
<keyword evidence="3" id="KW-0479">Metal-binding</keyword>
<dbReference type="GO" id="GO:0008270">
    <property type="term" value="F:zinc ion binding"/>
    <property type="evidence" value="ECO:0007669"/>
    <property type="project" value="UniProtKB-KW"/>
</dbReference>
<dbReference type="Proteomes" id="UP000594263">
    <property type="component" value="Unplaced"/>
</dbReference>
<accession>A0A7N0VCE1</accession>
<proteinExistence type="predicted"/>
<dbReference type="Gene3D" id="3.30.40.10">
    <property type="entry name" value="Zinc/RING finger domain, C3HC4 (zinc finger)"/>
    <property type="match status" value="1"/>
</dbReference>
<comment type="catalytic activity">
    <reaction evidence="1">
        <text>S-ubiquitinyl-[E2 ubiquitin-conjugating enzyme]-L-cysteine + [acceptor protein]-L-lysine = [E2 ubiquitin-conjugating enzyme]-L-cysteine + N(6)-ubiquitinyl-[acceptor protein]-L-lysine.</text>
        <dbReference type="EC" id="2.3.2.27"/>
    </reaction>
</comment>
<dbReference type="Pfam" id="PF13639">
    <property type="entry name" value="zf-RING_2"/>
    <property type="match status" value="1"/>
</dbReference>
<dbReference type="Gramene" id="Kaladp0533s0001.1.v1.1">
    <property type="protein sequence ID" value="Kaladp0533s0001.1.v1.1.CDS.1"/>
    <property type="gene ID" value="Kaladp0533s0001.v1.1"/>
</dbReference>
<evidence type="ECO:0000256" key="6">
    <source>
        <dbReference type="PROSITE-ProRule" id="PRU00175"/>
    </source>
</evidence>
<keyword evidence="5" id="KW-0862">Zinc</keyword>
<evidence type="ECO:0000259" key="7">
    <source>
        <dbReference type="PROSITE" id="PS50089"/>
    </source>
</evidence>
<dbReference type="AlphaFoldDB" id="A0A7N0VCE1"/>
<dbReference type="PROSITE" id="PS50089">
    <property type="entry name" value="ZF_RING_2"/>
    <property type="match status" value="1"/>
</dbReference>
<dbReference type="GO" id="GO:0061630">
    <property type="term" value="F:ubiquitin protein ligase activity"/>
    <property type="evidence" value="ECO:0007669"/>
    <property type="project" value="UniProtKB-EC"/>
</dbReference>
<dbReference type="EnsemblPlants" id="Kaladp0533s0001.1.v1.1">
    <property type="protein sequence ID" value="Kaladp0533s0001.1.v1.1.CDS.1"/>
    <property type="gene ID" value="Kaladp0533s0001.v1.1"/>
</dbReference>